<dbReference type="PROSITE" id="PS50943">
    <property type="entry name" value="HTH_CROC1"/>
    <property type="match status" value="1"/>
</dbReference>
<dbReference type="EMBL" id="JAUSRD010000007">
    <property type="protein sequence ID" value="MDP9894040.1"/>
    <property type="molecule type" value="Genomic_DNA"/>
</dbReference>
<dbReference type="CDD" id="cd00093">
    <property type="entry name" value="HTH_XRE"/>
    <property type="match status" value="1"/>
</dbReference>
<comment type="caution">
    <text evidence="2">The sequence shown here is derived from an EMBL/GenBank/DDBJ whole genome shotgun (WGS) entry which is preliminary data.</text>
</comment>
<dbReference type="SMART" id="SM00530">
    <property type="entry name" value="HTH_XRE"/>
    <property type="match status" value="1"/>
</dbReference>
<reference evidence="2" key="1">
    <citation type="submission" date="2023-07" db="EMBL/GenBank/DDBJ databases">
        <title>Sorghum-associated microbial communities from plants grown in Nebraska, USA.</title>
        <authorList>
            <person name="Schachtman D."/>
        </authorList>
    </citation>
    <scope>NUCLEOTIDE SEQUENCE</scope>
    <source>
        <strain evidence="2">DS3754</strain>
    </source>
</reference>
<dbReference type="RefSeq" id="WP_307503140.1">
    <property type="nucleotide sequence ID" value="NZ_JAUSRD010000007.1"/>
</dbReference>
<feature type="domain" description="HTH cro/C1-type" evidence="1">
    <location>
        <begin position="21"/>
        <end position="65"/>
    </location>
</feature>
<dbReference type="InterPro" id="IPR010982">
    <property type="entry name" value="Lambda_DNA-bd_dom_sf"/>
</dbReference>
<organism evidence="2 3">
    <name type="scientific">Variovorax boronicumulans</name>
    <dbReference type="NCBI Taxonomy" id="436515"/>
    <lineage>
        <taxon>Bacteria</taxon>
        <taxon>Pseudomonadati</taxon>
        <taxon>Pseudomonadota</taxon>
        <taxon>Betaproteobacteria</taxon>
        <taxon>Burkholderiales</taxon>
        <taxon>Comamonadaceae</taxon>
        <taxon>Variovorax</taxon>
    </lineage>
</organism>
<evidence type="ECO:0000259" key="1">
    <source>
        <dbReference type="PROSITE" id="PS50943"/>
    </source>
</evidence>
<dbReference type="SUPFAM" id="SSF47413">
    <property type="entry name" value="lambda repressor-like DNA-binding domains"/>
    <property type="match status" value="1"/>
</dbReference>
<name>A0AAW8CUP7_9BURK</name>
<dbReference type="GO" id="GO:0003677">
    <property type="term" value="F:DNA binding"/>
    <property type="evidence" value="ECO:0007669"/>
    <property type="project" value="InterPro"/>
</dbReference>
<dbReference type="InterPro" id="IPR001387">
    <property type="entry name" value="Cro/C1-type_HTH"/>
</dbReference>
<evidence type="ECO:0000313" key="3">
    <source>
        <dbReference type="Proteomes" id="UP001242045"/>
    </source>
</evidence>
<accession>A0AAW8CUP7</accession>
<protein>
    <submittedName>
        <fullName evidence="2">Transcriptional regulator with XRE-family HTH domain</fullName>
    </submittedName>
</protein>
<dbReference type="Pfam" id="PF01381">
    <property type="entry name" value="HTH_3"/>
    <property type="match status" value="1"/>
</dbReference>
<dbReference type="AlphaFoldDB" id="A0AAW8CUP7"/>
<proteinExistence type="predicted"/>
<evidence type="ECO:0000313" key="2">
    <source>
        <dbReference type="EMBL" id="MDP9894040.1"/>
    </source>
</evidence>
<gene>
    <name evidence="2" type="ORF">J2W31_003163</name>
</gene>
<dbReference type="Proteomes" id="UP001242045">
    <property type="component" value="Unassembled WGS sequence"/>
</dbReference>
<dbReference type="Gene3D" id="1.10.260.40">
    <property type="entry name" value="lambda repressor-like DNA-binding domains"/>
    <property type="match status" value="1"/>
</dbReference>
<sequence length="143" mass="15981">MSGSFSERLNELAANADRGWQADLARHCGVSRPAISNWLSGRNNGINSSYLFAIADYFRVHARWLATGDAPKWAKRPTRLSETVQLPVGEVLTKFDEVALRGAKLTQAEHAELHLWLIGWQSRLSRVIDAPTDLEQEDLVQGL</sequence>